<evidence type="ECO:0000313" key="2">
    <source>
        <dbReference type="EMBL" id="EJW03792.1"/>
    </source>
</evidence>
<comment type="caution">
    <text evidence="2">The sequence shown here is derived from an EMBL/GenBank/DDBJ whole genome shotgun (WGS) entry which is preliminary data.</text>
</comment>
<sequence>MTVIKSFKPSTTFLLGNQEKKKIKNQYKDVPIFAPENTYRIVKSKEGVTLIIENRKPIMFSLDSSVYYPTLAYLNDNRHLYDKIVYLDSGAKVPISNGANAMVPGVYKHLNKIRTSFSEDDLVYIDVDNEIFAVGRANINFCDINVDSKGVAVTIFHRKDDAMYKFLLD</sequence>
<proteinExistence type="predicted"/>
<dbReference type="Pfam" id="PF26292">
    <property type="entry name" value="PUA_elF2D"/>
    <property type="match status" value="1"/>
</dbReference>
<evidence type="ECO:0000313" key="3">
    <source>
        <dbReference type="Proteomes" id="UP000003163"/>
    </source>
</evidence>
<keyword evidence="3" id="KW-1185">Reference proteome</keyword>
<evidence type="ECO:0000259" key="1">
    <source>
        <dbReference type="Pfam" id="PF26292"/>
    </source>
</evidence>
<dbReference type="OrthoDB" id="2195518at2759"/>
<dbReference type="GO" id="GO:0003723">
    <property type="term" value="F:RNA binding"/>
    <property type="evidence" value="ECO:0007669"/>
    <property type="project" value="InterPro"/>
</dbReference>
<reference evidence="2 3" key="1">
    <citation type="submission" date="2011-08" db="EMBL/GenBank/DDBJ databases">
        <authorList>
            <person name="Liu Z.J."/>
            <person name="Shi F.L."/>
            <person name="Lu J.Q."/>
            <person name="Li M."/>
            <person name="Wang Z.L."/>
        </authorList>
    </citation>
    <scope>NUCLEOTIDE SEQUENCE [LARGE SCALE GENOMIC DNA]</scope>
    <source>
        <strain evidence="2 3">USNM 41457</strain>
    </source>
</reference>
<dbReference type="VEuPathDB" id="MicrosporidiaDB:EDEG_01921"/>
<dbReference type="GO" id="GO:0001731">
    <property type="term" value="P:formation of translation preinitiation complex"/>
    <property type="evidence" value="ECO:0007669"/>
    <property type="project" value="TreeGrafter"/>
</dbReference>
<dbReference type="Gene3D" id="3.10.400.20">
    <property type="match status" value="1"/>
</dbReference>
<dbReference type="EMBL" id="AFBI03000030">
    <property type="protein sequence ID" value="EJW03792.1"/>
    <property type="molecule type" value="Genomic_DNA"/>
</dbReference>
<dbReference type="OMA" id="NDRWIFT"/>
<dbReference type="InterPro" id="IPR048248">
    <property type="entry name" value="PUA_eIF2d-like"/>
</dbReference>
<dbReference type="NCBIfam" id="TIGR00451">
    <property type="entry name" value="unchar_dom_2"/>
    <property type="match status" value="1"/>
</dbReference>
<dbReference type="Proteomes" id="UP000003163">
    <property type="component" value="Unassembled WGS sequence"/>
</dbReference>
<dbReference type="PROSITE" id="PS50890">
    <property type="entry name" value="PUA"/>
    <property type="match status" value="1"/>
</dbReference>
<reference evidence="3" key="2">
    <citation type="submission" date="2015-07" db="EMBL/GenBank/DDBJ databases">
        <title>Contrasting host-pathogen interactions and genome evolution in two generalist and specialist microsporidian pathogens of mosquitoes.</title>
        <authorList>
            <consortium name="The Broad Institute Genomics Platform"/>
            <consortium name="The Broad Institute Genome Sequencing Center for Infectious Disease"/>
            <person name="Cuomo C.A."/>
            <person name="Sanscrainte N.D."/>
            <person name="Goldberg J.M."/>
            <person name="Heiman D."/>
            <person name="Young S."/>
            <person name="Zeng Q."/>
            <person name="Becnel J.J."/>
            <person name="Birren B.W."/>
        </authorList>
    </citation>
    <scope>NUCLEOTIDE SEQUENCE [LARGE SCALE GENOMIC DNA]</scope>
    <source>
        <strain evidence="3">USNM 41457</strain>
    </source>
</reference>
<dbReference type="InParanoid" id="J9DR30"/>
<feature type="domain" description="Eukaryotic translation initiation factor 2D-like PUA RNA-binding" evidence="1">
    <location>
        <begin position="95"/>
        <end position="161"/>
    </location>
</feature>
<dbReference type="InterPro" id="IPR016437">
    <property type="entry name" value="MCT-1/Tma20"/>
</dbReference>
<gene>
    <name evidence="2" type="ORF">EDEG_01921</name>
</gene>
<organism evidence="2 3">
    <name type="scientific">Edhazardia aedis (strain USNM 41457)</name>
    <name type="common">Microsporidian parasite</name>
    <dbReference type="NCBI Taxonomy" id="1003232"/>
    <lineage>
        <taxon>Eukaryota</taxon>
        <taxon>Fungi</taxon>
        <taxon>Fungi incertae sedis</taxon>
        <taxon>Microsporidia</taxon>
        <taxon>Edhazardia</taxon>
    </lineage>
</organism>
<dbReference type="PANTHER" id="PTHR22798">
    <property type="entry name" value="MCT-1 PROTEIN"/>
    <property type="match status" value="1"/>
</dbReference>
<dbReference type="SUPFAM" id="SSF88697">
    <property type="entry name" value="PUA domain-like"/>
    <property type="match status" value="1"/>
</dbReference>
<name>J9DR30_EDHAE</name>
<dbReference type="InterPro" id="IPR015947">
    <property type="entry name" value="PUA-like_sf"/>
</dbReference>
<dbReference type="HOGENOM" id="CLU_090468_1_0_1"/>
<protein>
    <recommendedName>
        <fullName evidence="1">Eukaryotic translation initiation factor 2D-like PUA RNA-binding domain-containing protein</fullName>
    </recommendedName>
</protein>
<dbReference type="AlphaFoldDB" id="J9DR30"/>
<dbReference type="PANTHER" id="PTHR22798:SF0">
    <property type="entry name" value="MALIGNANT T-CELL-AMPLIFIED SEQUENCE 1"/>
    <property type="match status" value="1"/>
</dbReference>
<dbReference type="InterPro" id="IPR004521">
    <property type="entry name" value="Uncharacterised_CHP00451"/>
</dbReference>
<accession>J9DR30</accession>